<dbReference type="GO" id="GO:0019843">
    <property type="term" value="F:rRNA binding"/>
    <property type="evidence" value="ECO:0007669"/>
    <property type="project" value="TreeGrafter"/>
</dbReference>
<evidence type="ECO:0000313" key="6">
    <source>
        <dbReference type="EMBL" id="KAK9267625.1"/>
    </source>
</evidence>
<dbReference type="PANTHER" id="PTHR14577:SF0">
    <property type="entry name" value="NUCLEOLAR PROTEIN 12"/>
    <property type="match status" value="1"/>
</dbReference>
<dbReference type="EMBL" id="JBBPBK010000016">
    <property type="protein sequence ID" value="KAK9267625.1"/>
    <property type="molecule type" value="Genomic_DNA"/>
</dbReference>
<dbReference type="Proteomes" id="UP001415857">
    <property type="component" value="Unassembled WGS sequence"/>
</dbReference>
<dbReference type="PANTHER" id="PTHR14577">
    <property type="entry name" value="NUCLEOLAR PROTEIN 12"/>
    <property type="match status" value="1"/>
</dbReference>
<evidence type="ECO:0000256" key="1">
    <source>
        <dbReference type="ARBA" id="ARBA00004604"/>
    </source>
</evidence>
<comment type="subcellular location">
    <subcellularLocation>
        <location evidence="1">Nucleus</location>
        <location evidence="1">Nucleolus</location>
    </subcellularLocation>
</comment>
<feature type="compositionally biased region" description="Basic and acidic residues" evidence="5">
    <location>
        <begin position="134"/>
        <end position="143"/>
    </location>
</feature>
<dbReference type="GO" id="GO:0005730">
    <property type="term" value="C:nucleolus"/>
    <property type="evidence" value="ECO:0007669"/>
    <property type="project" value="UniProtKB-SubCell"/>
</dbReference>
<evidence type="ECO:0000256" key="3">
    <source>
        <dbReference type="ARBA" id="ARBA00023054"/>
    </source>
</evidence>
<evidence type="ECO:0000313" key="7">
    <source>
        <dbReference type="Proteomes" id="UP001415857"/>
    </source>
</evidence>
<feature type="region of interest" description="Disordered" evidence="5">
    <location>
        <begin position="72"/>
        <end position="157"/>
    </location>
</feature>
<dbReference type="InterPro" id="IPR019186">
    <property type="entry name" value="Nucleolar_protein_12"/>
</dbReference>
<protein>
    <recommendedName>
        <fullName evidence="8">Ribosomal RNA-processing protein 17</fullName>
    </recommendedName>
</protein>
<organism evidence="6 7">
    <name type="scientific">Liquidambar formosana</name>
    <name type="common">Formosan gum</name>
    <dbReference type="NCBI Taxonomy" id="63359"/>
    <lineage>
        <taxon>Eukaryota</taxon>
        <taxon>Viridiplantae</taxon>
        <taxon>Streptophyta</taxon>
        <taxon>Embryophyta</taxon>
        <taxon>Tracheophyta</taxon>
        <taxon>Spermatophyta</taxon>
        <taxon>Magnoliopsida</taxon>
        <taxon>eudicotyledons</taxon>
        <taxon>Gunneridae</taxon>
        <taxon>Pentapetalae</taxon>
        <taxon>Saxifragales</taxon>
        <taxon>Altingiaceae</taxon>
        <taxon>Liquidambar</taxon>
    </lineage>
</organism>
<keyword evidence="4" id="KW-0539">Nucleus</keyword>
<dbReference type="AlphaFoldDB" id="A0AAP0N6Y8"/>
<comment type="caution">
    <text evidence="6">The sequence shown here is derived from an EMBL/GenBank/DDBJ whole genome shotgun (WGS) entry which is preliminary data.</text>
</comment>
<keyword evidence="7" id="KW-1185">Reference proteome</keyword>
<proteinExistence type="inferred from homology"/>
<feature type="compositionally biased region" description="Polar residues" evidence="5">
    <location>
        <begin position="110"/>
        <end position="120"/>
    </location>
</feature>
<gene>
    <name evidence="6" type="ORF">L1049_010056</name>
</gene>
<name>A0AAP0N6Y8_LIQFO</name>
<dbReference type="Pfam" id="PF09805">
    <property type="entry name" value="Nop25"/>
    <property type="match status" value="1"/>
</dbReference>
<comment type="similarity">
    <text evidence="2">Belongs to the RRP17 family.</text>
</comment>
<sequence length="157" mass="17761">MEVEADEEAALLSRPRARHIKKRALKNKALSVSFDEKDLKDFVGGFHKRKKKRRKEAELLVQEAQRRKRIEARKKRKLERESVYGGAVPATDSGSDECGEDDEQDEGSELVTSISGTATYDNGDMKVTVTTSEISREEDKFPSEKMQAAGTQINWRS</sequence>
<keyword evidence="3" id="KW-0175">Coiled coil</keyword>
<evidence type="ECO:0000256" key="2">
    <source>
        <dbReference type="ARBA" id="ARBA00007175"/>
    </source>
</evidence>
<evidence type="ECO:0008006" key="8">
    <source>
        <dbReference type="Google" id="ProtNLM"/>
    </source>
</evidence>
<evidence type="ECO:0000256" key="4">
    <source>
        <dbReference type="ARBA" id="ARBA00023242"/>
    </source>
</evidence>
<reference evidence="6 7" key="1">
    <citation type="journal article" date="2024" name="Plant J.">
        <title>Genome sequences and population genomics reveal climatic adaptation and genomic divergence between two closely related sweetgum species.</title>
        <authorList>
            <person name="Xu W.Q."/>
            <person name="Ren C.Q."/>
            <person name="Zhang X.Y."/>
            <person name="Comes H.P."/>
            <person name="Liu X.H."/>
            <person name="Li Y.G."/>
            <person name="Kettle C.J."/>
            <person name="Jalonen R."/>
            <person name="Gaisberger H."/>
            <person name="Ma Y.Z."/>
            <person name="Qiu Y.X."/>
        </authorList>
    </citation>
    <scope>NUCLEOTIDE SEQUENCE [LARGE SCALE GENOMIC DNA]</scope>
    <source>
        <strain evidence="6">Hangzhou</strain>
    </source>
</reference>
<feature type="compositionally biased region" description="Acidic residues" evidence="5">
    <location>
        <begin position="94"/>
        <end position="108"/>
    </location>
</feature>
<accession>A0AAP0N6Y8</accession>
<evidence type="ECO:0000256" key="5">
    <source>
        <dbReference type="SAM" id="MobiDB-lite"/>
    </source>
</evidence>